<organism evidence="12 13">
    <name type="scientific">Candidatus Uhrbacteria bacterium CG_4_9_14_3_um_filter_41_35</name>
    <dbReference type="NCBI Taxonomy" id="1975034"/>
    <lineage>
        <taxon>Bacteria</taxon>
        <taxon>Candidatus Uhriibacteriota</taxon>
    </lineage>
</organism>
<dbReference type="InterPro" id="IPR005991">
    <property type="entry name" value="GUAB1"/>
</dbReference>
<evidence type="ECO:0000256" key="9">
    <source>
        <dbReference type="PIRSR" id="PIRSR000130-4"/>
    </source>
</evidence>
<dbReference type="NCBIfam" id="NF005869">
    <property type="entry name" value="PRK07807.1"/>
    <property type="match status" value="1"/>
</dbReference>
<dbReference type="Pfam" id="PF00478">
    <property type="entry name" value="IMPDH"/>
    <property type="match status" value="1"/>
</dbReference>
<feature type="binding site" description="in other chain" evidence="9">
    <location>
        <position position="304"/>
    </location>
    <ligand>
        <name>K(+)</name>
        <dbReference type="ChEBI" id="CHEBI:29103"/>
        <note>ligand shared between two tetrameric partners</note>
    </ligand>
</feature>
<dbReference type="GO" id="GO:0006164">
    <property type="term" value="P:purine nucleotide biosynthetic process"/>
    <property type="evidence" value="ECO:0007669"/>
    <property type="project" value="InterPro"/>
</dbReference>
<dbReference type="EC" id="1.7.1.7" evidence="1"/>
<dbReference type="AlphaFoldDB" id="A0A2M7XFI9"/>
<evidence type="ECO:0000313" key="13">
    <source>
        <dbReference type="Proteomes" id="UP000231263"/>
    </source>
</evidence>
<dbReference type="CDD" id="cd02205">
    <property type="entry name" value="CBS_pair_SF"/>
    <property type="match status" value="1"/>
</dbReference>
<dbReference type="InterPro" id="IPR046342">
    <property type="entry name" value="CBS_dom_sf"/>
</dbReference>
<dbReference type="GO" id="GO:0005829">
    <property type="term" value="C:cytosol"/>
    <property type="evidence" value="ECO:0007669"/>
    <property type="project" value="TreeGrafter"/>
</dbReference>
<dbReference type="InterPro" id="IPR005990">
    <property type="entry name" value="IMP_DH"/>
</dbReference>
<dbReference type="SUPFAM" id="SSF51412">
    <property type="entry name" value="Inosine monophosphate dehydrogenase (IMPDH)"/>
    <property type="match status" value="1"/>
</dbReference>
<evidence type="ECO:0000256" key="3">
    <source>
        <dbReference type="ARBA" id="ARBA00022726"/>
    </source>
</evidence>
<dbReference type="PANTHER" id="PTHR43170">
    <property type="entry name" value="GMP REDUCTASE"/>
    <property type="match status" value="1"/>
</dbReference>
<dbReference type="GO" id="GO:0003920">
    <property type="term" value="F:GMP reductase activity"/>
    <property type="evidence" value="ECO:0007669"/>
    <property type="project" value="UniProtKB-EC"/>
</dbReference>
<evidence type="ECO:0000259" key="11">
    <source>
        <dbReference type="PROSITE" id="PS51371"/>
    </source>
</evidence>
<dbReference type="NCBIfam" id="TIGR01303">
    <property type="entry name" value="IMP_DH_rel_1"/>
    <property type="match status" value="1"/>
</dbReference>
<dbReference type="InterPro" id="IPR013785">
    <property type="entry name" value="Aldolase_TIM"/>
</dbReference>
<keyword evidence="3" id="KW-0660">Purine salvage</keyword>
<evidence type="ECO:0000256" key="7">
    <source>
        <dbReference type="ARBA" id="ARBA00023122"/>
    </source>
</evidence>
<dbReference type="GO" id="GO:0006166">
    <property type="term" value="P:purine ribonucleoside salvage"/>
    <property type="evidence" value="ECO:0007669"/>
    <property type="project" value="UniProtKB-KW"/>
</dbReference>
<evidence type="ECO:0000256" key="2">
    <source>
        <dbReference type="ARBA" id="ARBA00015800"/>
    </source>
</evidence>
<feature type="binding site" evidence="8">
    <location>
        <begin position="297"/>
        <end position="299"/>
    </location>
    <ligand>
        <name>NAD(+)</name>
        <dbReference type="ChEBI" id="CHEBI:57540"/>
    </ligand>
</feature>
<dbReference type="PROSITE" id="PS51371">
    <property type="entry name" value="CBS"/>
    <property type="match status" value="2"/>
</dbReference>
<evidence type="ECO:0000256" key="10">
    <source>
        <dbReference type="PROSITE-ProRule" id="PRU00703"/>
    </source>
</evidence>
<feature type="binding site" description="in other chain" evidence="9">
    <location>
        <position position="299"/>
    </location>
    <ligand>
        <name>K(+)</name>
        <dbReference type="ChEBI" id="CHEBI:29103"/>
        <note>ligand shared between two tetrameric partners</note>
    </ligand>
</feature>
<dbReference type="EMBL" id="PFWT01000009">
    <property type="protein sequence ID" value="PJA46660.1"/>
    <property type="molecule type" value="Genomic_DNA"/>
</dbReference>
<dbReference type="InterPro" id="IPR000644">
    <property type="entry name" value="CBS_dom"/>
</dbReference>
<dbReference type="SMART" id="SM01240">
    <property type="entry name" value="IMPDH"/>
    <property type="match status" value="1"/>
</dbReference>
<evidence type="ECO:0000256" key="5">
    <source>
        <dbReference type="ARBA" id="ARBA00022857"/>
    </source>
</evidence>
<gene>
    <name evidence="12" type="ORF">CO173_02735</name>
</gene>
<evidence type="ECO:0000313" key="12">
    <source>
        <dbReference type="EMBL" id="PJA46660.1"/>
    </source>
</evidence>
<feature type="binding site" description="in other chain" evidence="9">
    <location>
        <position position="301"/>
    </location>
    <ligand>
        <name>K(+)</name>
        <dbReference type="ChEBI" id="CHEBI:29103"/>
        <note>ligand shared between two tetrameric partners</note>
    </ligand>
</feature>
<keyword evidence="9" id="KW-0630">Potassium</keyword>
<evidence type="ECO:0000256" key="4">
    <source>
        <dbReference type="ARBA" id="ARBA00022737"/>
    </source>
</evidence>
<dbReference type="InterPro" id="IPR001093">
    <property type="entry name" value="IMP_DH_GMPRt"/>
</dbReference>
<dbReference type="SUPFAM" id="SSF54631">
    <property type="entry name" value="CBS-domain pair"/>
    <property type="match status" value="1"/>
</dbReference>
<dbReference type="Gene3D" id="3.20.20.70">
    <property type="entry name" value="Aldolase class I"/>
    <property type="match status" value="1"/>
</dbReference>
<sequence>MKFLHKEDELKELTYEDVFLMPQLSSIASRMEVDLSPQNGGGMTIPIVVANMTAVSGRRMAETVTRRGGIVVLPQDMSLDRIEEIVKYVKKCHHLFETPVVVREHESVQSALNLIHKRAHKAIVVVDELNKPVGIFTEADVRHKDKFTKIEAVMTTDLVTVPSYATPEDIFTVLEEKRLSIVPVVNQDGTLAGVMTKKGALRAKIYKPAVNQNGELLTAVAVGVNRDLEVTTQKLLELGVDTIVLDTAHGHQEKMIRAVKKVREIIGPHRTLVAGNIVSEEAAHDLCKAGANVLKVGVGPGAMCITRMMTGVGRPQFSAVLKTAEVAKQYGAQVWADGGVKHPRDVALAISAGASAVMVGSWFAGTYESPADAMKDEQGRLYKENFGMASNRAVIDRNIKFSSYDSAMKQYFEEGISNSKLYLKPGSESVEDIIDTITAGIRSSCTYAGARSITELSEKAIIGVQSTAGYKEGKPVSESW</sequence>
<reference evidence="13" key="1">
    <citation type="submission" date="2017-09" db="EMBL/GenBank/DDBJ databases">
        <title>Depth-based differentiation of microbial function through sediment-hosted aquifers and enrichment of novel symbionts in the deep terrestrial subsurface.</title>
        <authorList>
            <person name="Probst A.J."/>
            <person name="Ladd B."/>
            <person name="Jarett J.K."/>
            <person name="Geller-Mcgrath D.E."/>
            <person name="Sieber C.M.K."/>
            <person name="Emerson J.B."/>
            <person name="Anantharaman K."/>
            <person name="Thomas B.C."/>
            <person name="Malmstrom R."/>
            <person name="Stieglmeier M."/>
            <person name="Klingl A."/>
            <person name="Woyke T."/>
            <person name="Ryan C.M."/>
            <person name="Banfield J.F."/>
        </authorList>
    </citation>
    <scope>NUCLEOTIDE SEQUENCE [LARGE SCALE GENOMIC DNA]</scope>
</reference>
<dbReference type="Pfam" id="PF00571">
    <property type="entry name" value="CBS"/>
    <property type="match status" value="2"/>
</dbReference>
<dbReference type="InterPro" id="IPR050139">
    <property type="entry name" value="GMP_reductase"/>
</dbReference>
<keyword evidence="6" id="KW-0560">Oxidoreductase</keyword>
<evidence type="ECO:0000256" key="1">
    <source>
        <dbReference type="ARBA" id="ARBA00012678"/>
    </source>
</evidence>
<feature type="binding site" evidence="8">
    <location>
        <begin position="246"/>
        <end position="248"/>
    </location>
    <ligand>
        <name>NAD(+)</name>
        <dbReference type="ChEBI" id="CHEBI:57540"/>
    </ligand>
</feature>
<keyword evidence="4" id="KW-0677">Repeat</keyword>
<feature type="domain" description="CBS" evidence="11">
    <location>
        <begin position="95"/>
        <end position="153"/>
    </location>
</feature>
<accession>A0A2M7XFI9</accession>
<dbReference type="PANTHER" id="PTHR43170:SF5">
    <property type="entry name" value="GMP REDUCTASE"/>
    <property type="match status" value="1"/>
</dbReference>
<dbReference type="SMART" id="SM00116">
    <property type="entry name" value="CBS"/>
    <property type="match status" value="2"/>
</dbReference>
<evidence type="ECO:0000256" key="6">
    <source>
        <dbReference type="ARBA" id="ARBA00023002"/>
    </source>
</evidence>
<dbReference type="FunFam" id="3.20.20.70:FF:000424">
    <property type="entry name" value="Inosine-5'-monophosphate dehydrogenase 2"/>
    <property type="match status" value="1"/>
</dbReference>
<name>A0A2M7XFI9_9BACT</name>
<dbReference type="Proteomes" id="UP000231263">
    <property type="component" value="Unassembled WGS sequence"/>
</dbReference>
<keyword evidence="5" id="KW-0521">NADP</keyword>
<dbReference type="GO" id="GO:0003938">
    <property type="term" value="F:IMP dehydrogenase activity"/>
    <property type="evidence" value="ECO:0007669"/>
    <property type="project" value="InterPro"/>
</dbReference>
<feature type="domain" description="CBS" evidence="11">
    <location>
        <begin position="154"/>
        <end position="210"/>
    </location>
</feature>
<protein>
    <recommendedName>
        <fullName evidence="2">GMP reductase</fullName>
        <ecNumber evidence="1">1.7.1.7</ecNumber>
    </recommendedName>
</protein>
<evidence type="ECO:0000256" key="8">
    <source>
        <dbReference type="PIRSR" id="PIRSR000130-3"/>
    </source>
</evidence>
<dbReference type="CDD" id="cd00381">
    <property type="entry name" value="IMPDH"/>
    <property type="match status" value="1"/>
</dbReference>
<keyword evidence="7 10" id="KW-0129">CBS domain</keyword>
<proteinExistence type="predicted"/>
<comment type="caution">
    <text evidence="12">The sequence shown here is derived from an EMBL/GenBank/DDBJ whole genome shotgun (WGS) entry which is preliminary data.</text>
</comment>
<keyword evidence="8" id="KW-0520">NAD</keyword>
<dbReference type="PIRSF" id="PIRSF000130">
    <property type="entry name" value="IMPDH"/>
    <property type="match status" value="1"/>
</dbReference>